<dbReference type="KEGG" id="amij:EQM06_00245"/>
<dbReference type="Proteomes" id="UP000287601">
    <property type="component" value="Chromosome"/>
</dbReference>
<keyword evidence="2" id="KW-1185">Reference proteome</keyword>
<dbReference type="Gene3D" id="2.60.40.2000">
    <property type="match status" value="1"/>
</dbReference>
<protein>
    <submittedName>
        <fullName evidence="1">Sporulation protein YabP</fullName>
    </submittedName>
</protein>
<dbReference type="Pfam" id="PF07873">
    <property type="entry name" value="YabP"/>
    <property type="match status" value="1"/>
</dbReference>
<dbReference type="NCBIfam" id="TIGR02892">
    <property type="entry name" value="spore_yabP"/>
    <property type="match status" value="1"/>
</dbReference>
<reference evidence="1 2" key="1">
    <citation type="submission" date="2019-01" db="EMBL/GenBank/DDBJ databases">
        <title>Draft genomes of a novel of Aminipila strains.</title>
        <authorList>
            <person name="Ma S."/>
        </authorList>
    </citation>
    <scope>NUCLEOTIDE SEQUENCE [LARGE SCALE GENOMIC DNA]</scope>
    <source>
        <strain evidence="2">JN-39</strain>
    </source>
</reference>
<dbReference type="EMBL" id="CP035281">
    <property type="protein sequence ID" value="QAT41777.1"/>
    <property type="molecule type" value="Genomic_DNA"/>
</dbReference>
<dbReference type="InterPro" id="IPR022476">
    <property type="entry name" value="Spore_YabP/YqfC"/>
</dbReference>
<dbReference type="OrthoDB" id="9795125at2"/>
<dbReference type="AlphaFoldDB" id="A0A410PS04"/>
<dbReference type="InterPro" id="IPR012504">
    <property type="entry name" value="Spore_YabP"/>
</dbReference>
<dbReference type="GO" id="GO:0030435">
    <property type="term" value="P:sporulation resulting in formation of a cellular spore"/>
    <property type="evidence" value="ECO:0007669"/>
    <property type="project" value="InterPro"/>
</dbReference>
<evidence type="ECO:0000313" key="1">
    <source>
        <dbReference type="EMBL" id="QAT41777.1"/>
    </source>
</evidence>
<gene>
    <name evidence="1" type="primary">yabP</name>
    <name evidence="1" type="ORF">EQM06_00245</name>
</gene>
<accession>A0A410PS04</accession>
<organism evidence="1 2">
    <name type="scientific">Aminipila luticellarii</name>
    <dbReference type="NCBI Taxonomy" id="2507160"/>
    <lineage>
        <taxon>Bacteria</taxon>
        <taxon>Bacillati</taxon>
        <taxon>Bacillota</taxon>
        <taxon>Clostridia</taxon>
        <taxon>Peptostreptococcales</taxon>
        <taxon>Anaerovoracaceae</taxon>
        <taxon>Aminipila</taxon>
    </lineage>
</organism>
<dbReference type="InterPro" id="IPR038705">
    <property type="entry name" value="YabP_sf"/>
</dbReference>
<sequence length="94" mass="10622">MKYEGGVYMENHVLNIDNRERLTVTEVADVDSFNEETILITLKSGGLVIKGQKLHIQKLDLAEGKAIITGEINSAVYTEKKNKSEKSLVRRIFE</sequence>
<name>A0A410PS04_9FIRM</name>
<proteinExistence type="predicted"/>
<evidence type="ECO:0000313" key="2">
    <source>
        <dbReference type="Proteomes" id="UP000287601"/>
    </source>
</evidence>